<accession>A0ABP4FAE6</accession>
<evidence type="ECO:0000256" key="1">
    <source>
        <dbReference type="SAM" id="MobiDB-lite"/>
    </source>
</evidence>
<reference evidence="5" key="1">
    <citation type="journal article" date="2019" name="Int. J. Syst. Evol. Microbiol.">
        <title>The Global Catalogue of Microorganisms (GCM) 10K type strain sequencing project: providing services to taxonomists for standard genome sequencing and annotation.</title>
        <authorList>
            <consortium name="The Broad Institute Genomics Platform"/>
            <consortium name="The Broad Institute Genome Sequencing Center for Infectious Disease"/>
            <person name="Wu L."/>
            <person name="Ma J."/>
        </authorList>
    </citation>
    <scope>NUCLEOTIDE SEQUENCE [LARGE SCALE GENOMIC DNA]</scope>
    <source>
        <strain evidence="5">JCM 11813</strain>
    </source>
</reference>
<feature type="transmembrane region" description="Helical" evidence="2">
    <location>
        <begin position="141"/>
        <end position="159"/>
    </location>
</feature>
<evidence type="ECO:0000313" key="5">
    <source>
        <dbReference type="Proteomes" id="UP001499979"/>
    </source>
</evidence>
<keyword evidence="2" id="KW-0472">Membrane</keyword>
<evidence type="ECO:0000313" key="4">
    <source>
        <dbReference type="EMBL" id="GAA1158687.1"/>
    </source>
</evidence>
<keyword evidence="2" id="KW-0812">Transmembrane</keyword>
<dbReference type="EMBL" id="BAAAJE010000026">
    <property type="protein sequence ID" value="GAA1158687.1"/>
    <property type="molecule type" value="Genomic_DNA"/>
</dbReference>
<feature type="transmembrane region" description="Helical" evidence="2">
    <location>
        <begin position="86"/>
        <end position="107"/>
    </location>
</feature>
<feature type="transmembrane region" description="Helical" evidence="2">
    <location>
        <begin position="50"/>
        <end position="74"/>
    </location>
</feature>
<keyword evidence="3" id="KW-0732">Signal</keyword>
<feature type="transmembrane region" description="Helical" evidence="2">
    <location>
        <begin position="242"/>
        <end position="261"/>
    </location>
</feature>
<sequence>MASSRLPVAACVVLVLAGLGALGAGAADVGPGWLCGAGAIAVSTAYSWALAARAGGRPVVVGTLALVLGVATVLSDDDRLRTGAAVLTCVVAAVLAVMVTVPAVRFVHAAREVVVAVVVAAAGAVAVVGFEPVVTVARFEYVTLGLALLGAFAVVYRLGAGLHGLGRRGVATVLIGTAVLALTLAYAELLRRYGTPGLVGSLLDGVTWSRENLGAFPRPLETALGIPALAWGTHMRARRRQGWWVCAFGVAATTPVANALVNPAVTLEESVLAVVYGVVVGLLLGFAVIRLDLAVTGSSGRRGRRAEEATALRPEPARTRPLL</sequence>
<keyword evidence="2" id="KW-1133">Transmembrane helix</keyword>
<feature type="transmembrane region" description="Helical" evidence="2">
    <location>
        <begin position="113"/>
        <end position="134"/>
    </location>
</feature>
<name>A0ABP4FAE6_9ACTN</name>
<feature type="signal peptide" evidence="3">
    <location>
        <begin position="1"/>
        <end position="26"/>
    </location>
</feature>
<evidence type="ECO:0000256" key="3">
    <source>
        <dbReference type="SAM" id="SignalP"/>
    </source>
</evidence>
<comment type="caution">
    <text evidence="4">The sequence shown here is derived from an EMBL/GenBank/DDBJ whole genome shotgun (WGS) entry which is preliminary data.</text>
</comment>
<gene>
    <name evidence="4" type="ORF">GCM10009606_40630</name>
</gene>
<organism evidence="4 5">
    <name type="scientific">Nocardioides aquiterrae</name>
    <dbReference type="NCBI Taxonomy" id="203799"/>
    <lineage>
        <taxon>Bacteria</taxon>
        <taxon>Bacillati</taxon>
        <taxon>Actinomycetota</taxon>
        <taxon>Actinomycetes</taxon>
        <taxon>Propionibacteriales</taxon>
        <taxon>Nocardioidaceae</taxon>
        <taxon>Nocardioides</taxon>
    </lineage>
</organism>
<proteinExistence type="predicted"/>
<dbReference type="Proteomes" id="UP001499979">
    <property type="component" value="Unassembled WGS sequence"/>
</dbReference>
<feature type="transmembrane region" description="Helical" evidence="2">
    <location>
        <begin position="273"/>
        <end position="295"/>
    </location>
</feature>
<keyword evidence="5" id="KW-1185">Reference proteome</keyword>
<protein>
    <submittedName>
        <fullName evidence="4">Uncharacterized protein</fullName>
    </submittedName>
</protein>
<evidence type="ECO:0000256" key="2">
    <source>
        <dbReference type="SAM" id="Phobius"/>
    </source>
</evidence>
<feature type="compositionally biased region" description="Basic and acidic residues" evidence="1">
    <location>
        <begin position="305"/>
        <end position="323"/>
    </location>
</feature>
<feature type="region of interest" description="Disordered" evidence="1">
    <location>
        <begin position="304"/>
        <end position="323"/>
    </location>
</feature>
<feature type="chain" id="PRO_5047435964" evidence="3">
    <location>
        <begin position="27"/>
        <end position="323"/>
    </location>
</feature>